<dbReference type="InterPro" id="IPR000183">
    <property type="entry name" value="Orn/DAP/Arg_de-COase"/>
</dbReference>
<evidence type="ECO:0000259" key="4">
    <source>
        <dbReference type="Pfam" id="PF02784"/>
    </source>
</evidence>
<dbReference type="GO" id="GO:0008836">
    <property type="term" value="F:diaminopimelate decarboxylase activity"/>
    <property type="evidence" value="ECO:0007669"/>
    <property type="project" value="TreeGrafter"/>
</dbReference>
<dbReference type="GO" id="GO:0009089">
    <property type="term" value="P:lysine biosynthetic process via diaminopimelate"/>
    <property type="evidence" value="ECO:0007669"/>
    <property type="project" value="TreeGrafter"/>
</dbReference>
<gene>
    <name evidence="5" type="ORF">EYS42_11045</name>
</gene>
<dbReference type="Pfam" id="PF02784">
    <property type="entry name" value="Orn_Arg_deC_N"/>
    <property type="match status" value="1"/>
</dbReference>
<keyword evidence="6" id="KW-1185">Reference proteome</keyword>
<organism evidence="5 6">
    <name type="scientific">Aquabacterium lacunae</name>
    <dbReference type="NCBI Taxonomy" id="2528630"/>
    <lineage>
        <taxon>Bacteria</taxon>
        <taxon>Pseudomonadati</taxon>
        <taxon>Pseudomonadota</taxon>
        <taxon>Betaproteobacteria</taxon>
        <taxon>Burkholderiales</taxon>
        <taxon>Aquabacterium</taxon>
    </lineage>
</organism>
<dbReference type="SUPFAM" id="SSF50621">
    <property type="entry name" value="Alanine racemase C-terminal domain-like"/>
    <property type="match status" value="1"/>
</dbReference>
<feature type="modified residue" description="N6-(pyridoxal phosphate)lysine" evidence="3">
    <location>
        <position position="60"/>
    </location>
</feature>
<sequence length="402" mass="42748">MRGFEVNAGQLCLGGVPLSRLAERAGQTPFFAIERLSLARRVEEVRGVLPPVFHLHYAVKANPMPALLSWLASRVDGMDVASAAELTAALNAGGAPQSISFAGPAKRDAELRQAVAAGVLLHVESLAELNRIIVVSEQLHIRARVGLRVNPDVELRTAGMRMGGAGQVFGLDAADVPEALTLAAHPALLFEGFHVYAGSQVLQAEVLLQAMHRTLDMLKAWQPMLPAPVRSLNLGGGWGIPYFAHEQALDLAPMRTGLEVIGQRVAREWPQARVVIELGRFLVGEAGIYVAQVMERKVSSGRVHVVIDGGMHHHLAASGNLGQVLRRPYPMCLGNRLHAGLPTEDVTVSGPLCTPLDTFGQAVTLPRASPGDLLVVFQSGAYGASASPAAFLSHPAAVELLV</sequence>
<dbReference type="InterPro" id="IPR017530">
    <property type="entry name" value="DCO2ase_PEP1"/>
</dbReference>
<dbReference type="InterPro" id="IPR029066">
    <property type="entry name" value="PLP-binding_barrel"/>
</dbReference>
<dbReference type="PANTHER" id="PTHR43727">
    <property type="entry name" value="DIAMINOPIMELATE DECARBOXYLASE"/>
    <property type="match status" value="1"/>
</dbReference>
<dbReference type="Gene3D" id="2.40.37.10">
    <property type="entry name" value="Lyase, Ornithine Decarboxylase, Chain A, domain 1"/>
    <property type="match status" value="1"/>
</dbReference>
<evidence type="ECO:0000256" key="3">
    <source>
        <dbReference type="PIRSR" id="PIRSR600183-50"/>
    </source>
</evidence>
<name>A0A4Q9H3P3_9BURK</name>
<dbReference type="EMBL" id="SIXI01000004">
    <property type="protein sequence ID" value="TBO30478.1"/>
    <property type="molecule type" value="Genomic_DNA"/>
</dbReference>
<accession>A0A4Q9H3P3</accession>
<dbReference type="Gene3D" id="3.20.20.10">
    <property type="entry name" value="Alanine racemase"/>
    <property type="match status" value="1"/>
</dbReference>
<comment type="cofactor">
    <cofactor evidence="1 3">
        <name>pyridoxal 5'-phosphate</name>
        <dbReference type="ChEBI" id="CHEBI:597326"/>
    </cofactor>
</comment>
<dbReference type="InterPro" id="IPR022644">
    <property type="entry name" value="De-COase2_N"/>
</dbReference>
<evidence type="ECO:0000256" key="2">
    <source>
        <dbReference type="ARBA" id="ARBA00022898"/>
    </source>
</evidence>
<dbReference type="NCBIfam" id="TIGR03099">
    <property type="entry name" value="dCO2ase_PEP1"/>
    <property type="match status" value="1"/>
</dbReference>
<reference evidence="5 6" key="1">
    <citation type="submission" date="2019-02" db="EMBL/GenBank/DDBJ databases">
        <title>Aquabacterium sp. strain KMB7.</title>
        <authorList>
            <person name="Chen W.-M."/>
        </authorList>
    </citation>
    <scope>NUCLEOTIDE SEQUENCE [LARGE SCALE GENOMIC DNA]</scope>
    <source>
        <strain evidence="5 6">KMB7</strain>
    </source>
</reference>
<comment type="caution">
    <text evidence="5">The sequence shown here is derived from an EMBL/GenBank/DDBJ whole genome shotgun (WGS) entry which is preliminary data.</text>
</comment>
<dbReference type="CDD" id="cd06839">
    <property type="entry name" value="PLPDE_III_Btrk_like"/>
    <property type="match status" value="1"/>
</dbReference>
<dbReference type="OrthoDB" id="9802147at2"/>
<dbReference type="Proteomes" id="UP000292120">
    <property type="component" value="Unassembled WGS sequence"/>
</dbReference>
<proteinExistence type="predicted"/>
<feature type="domain" description="Orn/DAP/Arg decarboxylase 2 N-terminal" evidence="4">
    <location>
        <begin position="38"/>
        <end position="283"/>
    </location>
</feature>
<dbReference type="PANTHER" id="PTHR43727:SF2">
    <property type="entry name" value="GROUP IV DECARBOXYLASE"/>
    <property type="match status" value="1"/>
</dbReference>
<protein>
    <submittedName>
        <fullName evidence="5">Pyridoxal-dependent decarboxylase, exosortase A system-associated</fullName>
    </submittedName>
</protein>
<dbReference type="InterPro" id="IPR009006">
    <property type="entry name" value="Ala_racemase/Decarboxylase_C"/>
</dbReference>
<evidence type="ECO:0000313" key="6">
    <source>
        <dbReference type="Proteomes" id="UP000292120"/>
    </source>
</evidence>
<evidence type="ECO:0000313" key="5">
    <source>
        <dbReference type="EMBL" id="TBO30478.1"/>
    </source>
</evidence>
<feature type="active site" description="Proton donor" evidence="3">
    <location>
        <position position="353"/>
    </location>
</feature>
<dbReference type="PRINTS" id="PR01179">
    <property type="entry name" value="ODADCRBXLASE"/>
</dbReference>
<dbReference type="SUPFAM" id="SSF51419">
    <property type="entry name" value="PLP-binding barrel"/>
    <property type="match status" value="1"/>
</dbReference>
<keyword evidence="2 3" id="KW-0663">Pyridoxal phosphate</keyword>
<evidence type="ECO:0000256" key="1">
    <source>
        <dbReference type="ARBA" id="ARBA00001933"/>
    </source>
</evidence>
<dbReference type="AlphaFoldDB" id="A0A4Q9H3P3"/>